<comment type="similarity">
    <text evidence="6">Belongs to the ABC-4 integral membrane protein family.</text>
</comment>
<accession>A0A0F3K6T7</accession>
<evidence type="ECO:0000256" key="2">
    <source>
        <dbReference type="ARBA" id="ARBA00022475"/>
    </source>
</evidence>
<feature type="transmembrane region" description="Helical" evidence="7">
    <location>
        <begin position="16"/>
        <end position="39"/>
    </location>
</feature>
<dbReference type="Proteomes" id="UP000033651">
    <property type="component" value="Unassembled WGS sequence"/>
</dbReference>
<comment type="caution">
    <text evidence="10">The sequence shown here is derived from an EMBL/GenBank/DDBJ whole genome shotgun (WGS) entry which is preliminary data.</text>
</comment>
<organism evidence="10 11">
    <name type="scientific">Luteibacter yeojuensis</name>
    <dbReference type="NCBI Taxonomy" id="345309"/>
    <lineage>
        <taxon>Bacteria</taxon>
        <taxon>Pseudomonadati</taxon>
        <taxon>Pseudomonadota</taxon>
        <taxon>Gammaproteobacteria</taxon>
        <taxon>Lysobacterales</taxon>
        <taxon>Rhodanobacteraceae</taxon>
        <taxon>Luteibacter</taxon>
    </lineage>
</organism>
<dbReference type="InterPro" id="IPR003838">
    <property type="entry name" value="ABC3_permease_C"/>
</dbReference>
<evidence type="ECO:0000256" key="5">
    <source>
        <dbReference type="ARBA" id="ARBA00023136"/>
    </source>
</evidence>
<dbReference type="PATRIC" id="fig|345309.4.peg.3459"/>
<evidence type="ECO:0000313" key="11">
    <source>
        <dbReference type="Proteomes" id="UP000033651"/>
    </source>
</evidence>
<feature type="domain" description="MacB-like periplasmic core" evidence="9">
    <location>
        <begin position="37"/>
        <end position="250"/>
    </location>
</feature>
<sequence>MLDIRPILSTLHRHKVTAVLLVLEIALTCAIVCNAIFLVRQRLDWMDISSGIDEANVVAVRPVNVKPTPDMHGRVQETLAALRDIPGVEQATLTNQLPLGGESWNSGLKLDRDVAQPAMHVTNYYGDDLIKTLGARIVEGRDFNPGEYAWLDDITSGRPDVVKPHVAIVTQFVADRLFHGKALGKTFYYDDIPMRIVGVISNLARPYAFDRTTMYGTILLPVHMTEGLGAYYVLRAKPGQSDAVLKAAATRLGSLDPNRIVMTKTHFSEVRDTFFASDRAMARLLVGVCIALLVITALGIVGLGSFWVAQRRRQIGVRRALGATRGDVVRYFQTENFLLATMGIALGMVLAYAINIVLMVNYELPRLPVVYLPVGAVALWLLGQVAVYAPARRASHVPPVEATRGN</sequence>
<evidence type="ECO:0000313" key="10">
    <source>
        <dbReference type="EMBL" id="KJV26677.1"/>
    </source>
</evidence>
<feature type="transmembrane region" description="Helical" evidence="7">
    <location>
        <begin position="284"/>
        <end position="309"/>
    </location>
</feature>
<dbReference type="InterPro" id="IPR025857">
    <property type="entry name" value="MacB_PCD"/>
</dbReference>
<keyword evidence="4 7" id="KW-1133">Transmembrane helix</keyword>
<comment type="subcellular location">
    <subcellularLocation>
        <location evidence="1">Cell membrane</location>
        <topology evidence="1">Multi-pass membrane protein</topology>
    </subcellularLocation>
</comment>
<evidence type="ECO:0000259" key="8">
    <source>
        <dbReference type="Pfam" id="PF02687"/>
    </source>
</evidence>
<dbReference type="OrthoDB" id="9770036at2"/>
<evidence type="ECO:0000256" key="3">
    <source>
        <dbReference type="ARBA" id="ARBA00022692"/>
    </source>
</evidence>
<dbReference type="RefSeq" id="WP_045831071.1">
    <property type="nucleotide sequence ID" value="NZ_JZRB01000053.1"/>
</dbReference>
<evidence type="ECO:0000256" key="7">
    <source>
        <dbReference type="SAM" id="Phobius"/>
    </source>
</evidence>
<name>A0A0F3K6T7_9GAMM</name>
<dbReference type="EMBL" id="JZRB01000053">
    <property type="protein sequence ID" value="KJV26677.1"/>
    <property type="molecule type" value="Genomic_DNA"/>
</dbReference>
<feature type="transmembrane region" description="Helical" evidence="7">
    <location>
        <begin position="337"/>
        <end position="358"/>
    </location>
</feature>
<feature type="transmembrane region" description="Helical" evidence="7">
    <location>
        <begin position="370"/>
        <end position="389"/>
    </location>
</feature>
<protein>
    <submittedName>
        <fullName evidence="10">ABC transporter permease</fullName>
    </submittedName>
</protein>
<dbReference type="Pfam" id="PF12704">
    <property type="entry name" value="MacB_PCD"/>
    <property type="match status" value="1"/>
</dbReference>
<dbReference type="GO" id="GO:0005886">
    <property type="term" value="C:plasma membrane"/>
    <property type="evidence" value="ECO:0007669"/>
    <property type="project" value="UniProtKB-SubCell"/>
</dbReference>
<dbReference type="PANTHER" id="PTHR30572:SF4">
    <property type="entry name" value="ABC TRANSPORTER PERMEASE YTRF"/>
    <property type="match status" value="1"/>
</dbReference>
<dbReference type="GO" id="GO:0022857">
    <property type="term" value="F:transmembrane transporter activity"/>
    <property type="evidence" value="ECO:0007669"/>
    <property type="project" value="TreeGrafter"/>
</dbReference>
<dbReference type="AlphaFoldDB" id="A0A0F3K6T7"/>
<gene>
    <name evidence="10" type="ORF">VI08_18255</name>
</gene>
<proteinExistence type="inferred from homology"/>
<dbReference type="InterPro" id="IPR050250">
    <property type="entry name" value="Macrolide_Exporter_MacB"/>
</dbReference>
<keyword evidence="11" id="KW-1185">Reference proteome</keyword>
<evidence type="ECO:0000256" key="4">
    <source>
        <dbReference type="ARBA" id="ARBA00022989"/>
    </source>
</evidence>
<evidence type="ECO:0000259" key="9">
    <source>
        <dbReference type="Pfam" id="PF12704"/>
    </source>
</evidence>
<reference evidence="10 11" key="1">
    <citation type="submission" date="2015-03" db="EMBL/GenBank/DDBJ databases">
        <title>Draft genome sequence of Luteibacter yeojuensis strain SU11.</title>
        <authorList>
            <person name="Sulaiman J."/>
            <person name="Priya K."/>
            <person name="Chan K.-G."/>
        </authorList>
    </citation>
    <scope>NUCLEOTIDE SEQUENCE [LARGE SCALE GENOMIC DNA]</scope>
    <source>
        <strain evidence="10 11">SU11</strain>
    </source>
</reference>
<keyword evidence="2" id="KW-1003">Cell membrane</keyword>
<dbReference type="Pfam" id="PF02687">
    <property type="entry name" value="FtsX"/>
    <property type="match status" value="1"/>
</dbReference>
<dbReference type="PANTHER" id="PTHR30572">
    <property type="entry name" value="MEMBRANE COMPONENT OF TRANSPORTER-RELATED"/>
    <property type="match status" value="1"/>
</dbReference>
<keyword evidence="3 7" id="KW-0812">Transmembrane</keyword>
<evidence type="ECO:0000256" key="6">
    <source>
        <dbReference type="ARBA" id="ARBA00038076"/>
    </source>
</evidence>
<feature type="domain" description="ABC3 transporter permease C-terminal" evidence="8">
    <location>
        <begin position="290"/>
        <end position="399"/>
    </location>
</feature>
<keyword evidence="5 7" id="KW-0472">Membrane</keyword>
<evidence type="ECO:0000256" key="1">
    <source>
        <dbReference type="ARBA" id="ARBA00004651"/>
    </source>
</evidence>